<evidence type="ECO:0000256" key="1">
    <source>
        <dbReference type="SAM" id="Phobius"/>
    </source>
</evidence>
<dbReference type="GO" id="GO:0016787">
    <property type="term" value="F:hydrolase activity"/>
    <property type="evidence" value="ECO:0007669"/>
    <property type="project" value="UniProtKB-KW"/>
</dbReference>
<accession>A0A7C5DEP4</accession>
<gene>
    <name evidence="2" type="ORF">ENL07_07180</name>
</gene>
<keyword evidence="1" id="KW-1133">Transmembrane helix</keyword>
<dbReference type="Proteomes" id="UP000886058">
    <property type="component" value="Unassembled WGS sequence"/>
</dbReference>
<keyword evidence="1" id="KW-0472">Membrane</keyword>
<dbReference type="EMBL" id="DRSQ01000146">
    <property type="protein sequence ID" value="HHE32397.1"/>
    <property type="molecule type" value="Genomic_DNA"/>
</dbReference>
<keyword evidence="1" id="KW-0812">Transmembrane</keyword>
<proteinExistence type="predicted"/>
<comment type="caution">
    <text evidence="2">The sequence shown here is derived from an EMBL/GenBank/DDBJ whole genome shotgun (WGS) entry which is preliminary data.</text>
</comment>
<protein>
    <submittedName>
        <fullName evidence="2">Glycosyl hydrolase</fullName>
    </submittedName>
</protein>
<feature type="transmembrane region" description="Helical" evidence="1">
    <location>
        <begin position="25"/>
        <end position="43"/>
    </location>
</feature>
<evidence type="ECO:0000313" key="2">
    <source>
        <dbReference type="EMBL" id="HHE32397.1"/>
    </source>
</evidence>
<keyword evidence="2" id="KW-0378">Hydrolase</keyword>
<feature type="non-terminal residue" evidence="2">
    <location>
        <position position="1"/>
    </location>
</feature>
<dbReference type="AlphaFoldDB" id="A0A7C5DEP4"/>
<sequence length="71" mass="7891">WLPLAQIAIALLVRILIVVRFRQPLWAALLHALSQVMLMLIALNSFRLTVFGSGPQWKGRSYSSSGLQGES</sequence>
<organism evidence="2">
    <name type="scientific">Chlorobaculum parvum</name>
    <dbReference type="NCBI Taxonomy" id="274539"/>
    <lineage>
        <taxon>Bacteria</taxon>
        <taxon>Pseudomonadati</taxon>
        <taxon>Chlorobiota</taxon>
        <taxon>Chlorobiia</taxon>
        <taxon>Chlorobiales</taxon>
        <taxon>Chlorobiaceae</taxon>
        <taxon>Chlorobaculum</taxon>
    </lineage>
</organism>
<reference evidence="2" key="1">
    <citation type="journal article" date="2020" name="mSystems">
        <title>Genome- and Community-Level Interaction Insights into Carbon Utilization and Element Cycling Functions of Hydrothermarchaeota in Hydrothermal Sediment.</title>
        <authorList>
            <person name="Zhou Z."/>
            <person name="Liu Y."/>
            <person name="Xu W."/>
            <person name="Pan J."/>
            <person name="Luo Z.H."/>
            <person name="Li M."/>
        </authorList>
    </citation>
    <scope>NUCLEOTIDE SEQUENCE [LARGE SCALE GENOMIC DNA]</scope>
    <source>
        <strain evidence="2">HyVt-633</strain>
    </source>
</reference>
<name>A0A7C5DEP4_9CHLB</name>